<feature type="transmembrane region" description="Helical" evidence="6">
    <location>
        <begin position="114"/>
        <end position="135"/>
    </location>
</feature>
<feature type="transmembrane region" description="Helical" evidence="6">
    <location>
        <begin position="51"/>
        <end position="72"/>
    </location>
</feature>
<name>A0A3P1WQI9_9ACTN</name>
<proteinExistence type="predicted"/>
<dbReference type="Proteomes" id="UP000280935">
    <property type="component" value="Unassembled WGS sequence"/>
</dbReference>
<feature type="transmembrane region" description="Helical" evidence="6">
    <location>
        <begin position="312"/>
        <end position="329"/>
    </location>
</feature>
<dbReference type="SUPFAM" id="SSF103473">
    <property type="entry name" value="MFS general substrate transporter"/>
    <property type="match status" value="1"/>
</dbReference>
<protein>
    <submittedName>
        <fullName evidence="7">MFS transporter</fullName>
    </submittedName>
</protein>
<feature type="transmembrane region" description="Helical" evidence="6">
    <location>
        <begin position="373"/>
        <end position="392"/>
    </location>
</feature>
<dbReference type="AlphaFoldDB" id="A0A3P1WQI9"/>
<evidence type="ECO:0000313" key="8">
    <source>
        <dbReference type="Proteomes" id="UP000280935"/>
    </source>
</evidence>
<comment type="caution">
    <text evidence="7">The sequence shown here is derived from an EMBL/GenBank/DDBJ whole genome shotgun (WGS) entry which is preliminary data.</text>
</comment>
<keyword evidence="2" id="KW-1003">Cell membrane</keyword>
<keyword evidence="4 6" id="KW-1133">Transmembrane helix</keyword>
<evidence type="ECO:0000313" key="7">
    <source>
        <dbReference type="EMBL" id="RRD48108.1"/>
    </source>
</evidence>
<feature type="transmembrane region" description="Helical" evidence="6">
    <location>
        <begin position="84"/>
        <end position="108"/>
    </location>
</feature>
<evidence type="ECO:0000256" key="2">
    <source>
        <dbReference type="ARBA" id="ARBA00022475"/>
    </source>
</evidence>
<dbReference type="PANTHER" id="PTHR23513:SF17">
    <property type="entry name" value="MEMBRANE PROTEIN"/>
    <property type="match status" value="1"/>
</dbReference>
<comment type="subcellular location">
    <subcellularLocation>
        <location evidence="1">Cell membrane</location>
        <topology evidence="1">Multi-pass membrane protein</topology>
    </subcellularLocation>
</comment>
<accession>A0A3P1WQI9</accession>
<feature type="transmembrane region" description="Helical" evidence="6">
    <location>
        <begin position="335"/>
        <end position="353"/>
    </location>
</feature>
<feature type="transmembrane region" description="Helical" evidence="6">
    <location>
        <begin position="398"/>
        <end position="419"/>
    </location>
</feature>
<feature type="transmembrane region" description="Helical" evidence="6">
    <location>
        <begin position="283"/>
        <end position="305"/>
    </location>
</feature>
<evidence type="ECO:0000256" key="1">
    <source>
        <dbReference type="ARBA" id="ARBA00004651"/>
    </source>
</evidence>
<dbReference type="OrthoDB" id="3688258at2"/>
<dbReference type="RefSeq" id="WP_125229148.1">
    <property type="nucleotide sequence ID" value="NZ_RQYT01000054.1"/>
</dbReference>
<keyword evidence="3 6" id="KW-0812">Transmembrane</keyword>
<evidence type="ECO:0000256" key="5">
    <source>
        <dbReference type="ARBA" id="ARBA00023136"/>
    </source>
</evidence>
<gene>
    <name evidence="7" type="ORF">EII35_14340</name>
</gene>
<evidence type="ECO:0000256" key="6">
    <source>
        <dbReference type="SAM" id="Phobius"/>
    </source>
</evidence>
<dbReference type="InterPro" id="IPR036259">
    <property type="entry name" value="MFS_trans_sf"/>
</dbReference>
<feature type="transmembrane region" description="Helical" evidence="6">
    <location>
        <begin position="147"/>
        <end position="168"/>
    </location>
</feature>
<feature type="transmembrane region" description="Helical" evidence="6">
    <location>
        <begin position="188"/>
        <end position="208"/>
    </location>
</feature>
<reference evidence="7 8" key="1">
    <citation type="submission" date="2018-11" db="EMBL/GenBank/DDBJ databases">
        <title>Genomes From Bacteria Associated with the Canine Oral Cavity: a Test Case for Automated Genome-Based Taxonomic Assignment.</title>
        <authorList>
            <person name="Coil D.A."/>
            <person name="Jospin G."/>
            <person name="Darling A.E."/>
            <person name="Wallis C."/>
            <person name="Davis I.J."/>
            <person name="Harris S."/>
            <person name="Eisen J.A."/>
            <person name="Holcombe L.J."/>
            <person name="O'Flynn C."/>
        </authorList>
    </citation>
    <scope>NUCLEOTIDE SEQUENCE [LARGE SCALE GENOMIC DNA]</scope>
    <source>
        <strain evidence="7 8">OH2822_COT-296</strain>
    </source>
</reference>
<evidence type="ECO:0000256" key="3">
    <source>
        <dbReference type="ARBA" id="ARBA00022692"/>
    </source>
</evidence>
<sequence>MAVGSAIRRLCGRPGFRRLLTLRVLSQAADGTVQVGMASYLLFSPASQPDAWSIAAILAITFLPFTVLGPFLSPLLDTWSRRQVAVLSDAARATLSVLVGVLILFGATTGGWQVAMFAALLLLLSINRFMLAGLTAGLQHVVDEDEYLTASSILPMVGPMGVVIGALLGMGARLGLAPWLGADPANAIVFWVAALLFIGSVVLGLGFAREALGPRPGATRVGVAQVGRELADAFAHLRTRRVARLAIGVLFGARLLFGLFSVAVILAFRNVLNDDPVTALADLTLWGTLTGVGFIGASAVVPPLVRLIGLRWTAVAVLLLAGVASGVALTGVEALLLGLSVGVGLGTQCYKIAADTFVQAHVEEEFKGRVFTFYDMAFNGAFVLAAVVAAVVLPPTGIGPGVAPGVAAAWLLLAVALWWSSARIGATEFEKGTEDLVRR</sequence>
<keyword evidence="5 6" id="KW-0472">Membrane</keyword>
<evidence type="ECO:0000256" key="4">
    <source>
        <dbReference type="ARBA" id="ARBA00022989"/>
    </source>
</evidence>
<dbReference type="PANTHER" id="PTHR23513">
    <property type="entry name" value="INTEGRAL MEMBRANE EFFLUX PROTEIN-RELATED"/>
    <property type="match status" value="1"/>
</dbReference>
<dbReference type="Gene3D" id="1.20.1250.20">
    <property type="entry name" value="MFS general substrate transporter like domains"/>
    <property type="match status" value="1"/>
</dbReference>
<organism evidence="7 8">
    <name type="scientific">Arachnia propionica</name>
    <dbReference type="NCBI Taxonomy" id="1750"/>
    <lineage>
        <taxon>Bacteria</taxon>
        <taxon>Bacillati</taxon>
        <taxon>Actinomycetota</taxon>
        <taxon>Actinomycetes</taxon>
        <taxon>Propionibacteriales</taxon>
        <taxon>Propionibacteriaceae</taxon>
        <taxon>Arachnia</taxon>
    </lineage>
</organism>
<dbReference type="GO" id="GO:0005886">
    <property type="term" value="C:plasma membrane"/>
    <property type="evidence" value="ECO:0007669"/>
    <property type="project" value="UniProtKB-SubCell"/>
</dbReference>
<feature type="transmembrane region" description="Helical" evidence="6">
    <location>
        <begin position="245"/>
        <end position="268"/>
    </location>
</feature>
<dbReference type="EMBL" id="RQYT01000054">
    <property type="protein sequence ID" value="RRD48108.1"/>
    <property type="molecule type" value="Genomic_DNA"/>
</dbReference>